<feature type="region of interest" description="Disordered" evidence="1">
    <location>
        <begin position="21"/>
        <end position="43"/>
    </location>
</feature>
<dbReference type="EMBL" id="HACG01009052">
    <property type="protein sequence ID" value="CEK55917.1"/>
    <property type="molecule type" value="Transcribed_RNA"/>
</dbReference>
<proteinExistence type="predicted"/>
<protein>
    <submittedName>
        <fullName evidence="2">Uncharacterized protein</fullName>
    </submittedName>
</protein>
<evidence type="ECO:0000313" key="2">
    <source>
        <dbReference type="EMBL" id="CEK55917.1"/>
    </source>
</evidence>
<feature type="non-terminal residue" evidence="2">
    <location>
        <position position="1"/>
    </location>
</feature>
<accession>A0A0B6YI94</accession>
<sequence length="126" mass="14468">VKGGGRNGSIPMLMDYEFIINNQNGQDRESETSKKSRSTWNDTDGQDVYSEILYDDQFCTTDCEKDVDFDMVIKEQNSSCIDKDENFDMKLKHPEESCSTDKNYEISSSQNNADIETDEDYGMLIK</sequence>
<gene>
    <name evidence="2" type="primary">ORF26356</name>
</gene>
<evidence type="ECO:0000256" key="1">
    <source>
        <dbReference type="SAM" id="MobiDB-lite"/>
    </source>
</evidence>
<name>A0A0B6YI94_9EUPU</name>
<feature type="non-terminal residue" evidence="2">
    <location>
        <position position="126"/>
    </location>
</feature>
<dbReference type="AlphaFoldDB" id="A0A0B6YI94"/>
<reference evidence="2" key="1">
    <citation type="submission" date="2014-12" db="EMBL/GenBank/DDBJ databases">
        <title>Insight into the proteome of Arion vulgaris.</title>
        <authorList>
            <person name="Aradska J."/>
            <person name="Bulat T."/>
            <person name="Smidak R."/>
            <person name="Sarate P."/>
            <person name="Gangsoo J."/>
            <person name="Sialana F."/>
            <person name="Bilban M."/>
            <person name="Lubec G."/>
        </authorList>
    </citation>
    <scope>NUCLEOTIDE SEQUENCE</scope>
    <source>
        <tissue evidence="2">Skin</tissue>
    </source>
</reference>
<organism evidence="2">
    <name type="scientific">Arion vulgaris</name>
    <dbReference type="NCBI Taxonomy" id="1028688"/>
    <lineage>
        <taxon>Eukaryota</taxon>
        <taxon>Metazoa</taxon>
        <taxon>Spiralia</taxon>
        <taxon>Lophotrochozoa</taxon>
        <taxon>Mollusca</taxon>
        <taxon>Gastropoda</taxon>
        <taxon>Heterobranchia</taxon>
        <taxon>Euthyneura</taxon>
        <taxon>Panpulmonata</taxon>
        <taxon>Eupulmonata</taxon>
        <taxon>Stylommatophora</taxon>
        <taxon>Helicina</taxon>
        <taxon>Arionoidea</taxon>
        <taxon>Arionidae</taxon>
        <taxon>Arion</taxon>
    </lineage>
</organism>